<evidence type="ECO:0000313" key="1">
    <source>
        <dbReference type="EMBL" id="GGR82170.1"/>
    </source>
</evidence>
<evidence type="ECO:0000313" key="2">
    <source>
        <dbReference type="Proteomes" id="UP000606194"/>
    </source>
</evidence>
<reference evidence="1" key="1">
    <citation type="journal article" date="2014" name="Int. J. Syst. Evol. Microbiol.">
        <title>Complete genome sequence of Corynebacterium casei LMG S-19264T (=DSM 44701T), isolated from a smear-ripened cheese.</title>
        <authorList>
            <consortium name="US DOE Joint Genome Institute (JGI-PGF)"/>
            <person name="Walter F."/>
            <person name="Albersmeier A."/>
            <person name="Kalinowski J."/>
            <person name="Ruckert C."/>
        </authorList>
    </citation>
    <scope>NUCLEOTIDE SEQUENCE</scope>
    <source>
        <strain evidence="1">JCM 4386</strain>
    </source>
</reference>
<sequence>MVLSSPQPRRTPPLDSLRELVPGAELVKVRANPNNWSQAELLAAYTWPQHQGERLVSFGNGNYSDDAHHTALTIGEFLDQYRQLPVVRLLQASDSAYTFLVELTRPSWELAGGGPQ</sequence>
<proteinExistence type="predicted"/>
<name>A0A918FU85_9ACTN</name>
<comment type="caution">
    <text evidence="1">The sequence shown here is derived from an EMBL/GenBank/DDBJ whole genome shotgun (WGS) entry which is preliminary data.</text>
</comment>
<dbReference type="AlphaFoldDB" id="A0A918FU85"/>
<protein>
    <submittedName>
        <fullName evidence="1">Uncharacterized protein</fullName>
    </submittedName>
</protein>
<accession>A0A918FU85</accession>
<keyword evidence="2" id="KW-1185">Reference proteome</keyword>
<organism evidence="1 2">
    <name type="scientific">Streptomyces humidus</name>
    <dbReference type="NCBI Taxonomy" id="52259"/>
    <lineage>
        <taxon>Bacteria</taxon>
        <taxon>Bacillati</taxon>
        <taxon>Actinomycetota</taxon>
        <taxon>Actinomycetes</taxon>
        <taxon>Kitasatosporales</taxon>
        <taxon>Streptomycetaceae</taxon>
        <taxon>Streptomyces</taxon>
    </lineage>
</organism>
<dbReference type="EMBL" id="BMTL01000007">
    <property type="protein sequence ID" value="GGR82170.1"/>
    <property type="molecule type" value="Genomic_DNA"/>
</dbReference>
<dbReference type="Proteomes" id="UP000606194">
    <property type="component" value="Unassembled WGS sequence"/>
</dbReference>
<dbReference type="RefSeq" id="WP_024127007.1">
    <property type="nucleotide sequence ID" value="NZ_BMTL01000007.1"/>
</dbReference>
<gene>
    <name evidence="1" type="ORF">GCM10010269_21650</name>
</gene>
<reference evidence="1" key="2">
    <citation type="submission" date="2020-09" db="EMBL/GenBank/DDBJ databases">
        <authorList>
            <person name="Sun Q."/>
            <person name="Ohkuma M."/>
        </authorList>
    </citation>
    <scope>NUCLEOTIDE SEQUENCE</scope>
    <source>
        <strain evidence="1">JCM 4386</strain>
    </source>
</reference>